<dbReference type="CDD" id="cd12148">
    <property type="entry name" value="fungal_TF_MHR"/>
    <property type="match status" value="1"/>
</dbReference>
<evidence type="ECO:0000259" key="4">
    <source>
        <dbReference type="PROSITE" id="PS50048"/>
    </source>
</evidence>
<feature type="domain" description="Zn(2)-C6 fungal-type" evidence="4">
    <location>
        <begin position="26"/>
        <end position="58"/>
    </location>
</feature>
<feature type="compositionally biased region" description="Basic and acidic residues" evidence="3">
    <location>
        <begin position="75"/>
        <end position="93"/>
    </location>
</feature>
<dbReference type="InterPro" id="IPR036864">
    <property type="entry name" value="Zn2-C6_fun-type_DNA-bd_sf"/>
</dbReference>
<dbReference type="GeneID" id="29980772"/>
<protein>
    <recommendedName>
        <fullName evidence="4">Zn(2)-C6 fungal-type domain-containing protein</fullName>
    </recommendedName>
</protein>
<gene>
    <name evidence="5" type="ORF">TGAM01_v204134</name>
</gene>
<name>A0A2P4ZSC8_9HYPO</name>
<dbReference type="Pfam" id="PF00172">
    <property type="entry name" value="Zn_clus"/>
    <property type="match status" value="1"/>
</dbReference>
<dbReference type="SUPFAM" id="SSF57701">
    <property type="entry name" value="Zn2/Cys6 DNA-binding domain"/>
    <property type="match status" value="1"/>
</dbReference>
<evidence type="ECO:0000256" key="3">
    <source>
        <dbReference type="SAM" id="MobiDB-lite"/>
    </source>
</evidence>
<comment type="caution">
    <text evidence="5">The sequence shown here is derived from an EMBL/GenBank/DDBJ whole genome shotgun (WGS) entry which is preliminary data.</text>
</comment>
<dbReference type="Gene3D" id="4.10.240.10">
    <property type="entry name" value="Zn(2)-C6 fungal-type DNA-binding domain"/>
    <property type="match status" value="1"/>
</dbReference>
<evidence type="ECO:0000256" key="2">
    <source>
        <dbReference type="ARBA" id="ARBA00023242"/>
    </source>
</evidence>
<evidence type="ECO:0000313" key="6">
    <source>
        <dbReference type="Proteomes" id="UP000054821"/>
    </source>
</evidence>
<proteinExistence type="predicted"/>
<keyword evidence="2" id="KW-0539">Nucleus</keyword>
<dbReference type="EMBL" id="JPDN02000011">
    <property type="protein sequence ID" value="PON27186.1"/>
    <property type="molecule type" value="Genomic_DNA"/>
</dbReference>
<dbReference type="AlphaFoldDB" id="A0A2P4ZSC8"/>
<keyword evidence="6" id="KW-1185">Reference proteome</keyword>
<dbReference type="InterPro" id="IPR052761">
    <property type="entry name" value="Fungal_Detox/Toxin_TFs"/>
</dbReference>
<organism evidence="5 6">
    <name type="scientific">Trichoderma gamsii</name>
    <dbReference type="NCBI Taxonomy" id="398673"/>
    <lineage>
        <taxon>Eukaryota</taxon>
        <taxon>Fungi</taxon>
        <taxon>Dikarya</taxon>
        <taxon>Ascomycota</taxon>
        <taxon>Pezizomycotina</taxon>
        <taxon>Sordariomycetes</taxon>
        <taxon>Hypocreomycetidae</taxon>
        <taxon>Hypocreales</taxon>
        <taxon>Hypocreaceae</taxon>
        <taxon>Trichoderma</taxon>
    </lineage>
</organism>
<dbReference type="RefSeq" id="XP_024405939.1">
    <property type="nucleotide sequence ID" value="XM_024549354.1"/>
</dbReference>
<dbReference type="PANTHER" id="PTHR47425:SF2">
    <property type="entry name" value="FARB-RELATED"/>
    <property type="match status" value="1"/>
</dbReference>
<accession>A0A2P4ZSC8</accession>
<dbReference type="STRING" id="398673.A0A2P4ZSC8"/>
<reference evidence="5 6" key="1">
    <citation type="journal article" date="2016" name="Genome Announc.">
        <title>Draft Whole-Genome Sequence of Trichoderma gamsii T6085, a Promising Biocontrol Agent of Fusarium Head Blight on Wheat.</title>
        <authorList>
            <person name="Baroncelli R."/>
            <person name="Zapparata A."/>
            <person name="Piaggeschi G."/>
            <person name="Sarrocco S."/>
            <person name="Vannacci G."/>
        </authorList>
    </citation>
    <scope>NUCLEOTIDE SEQUENCE [LARGE SCALE GENOMIC DNA]</scope>
    <source>
        <strain evidence="5 6">T6085</strain>
    </source>
</reference>
<dbReference type="GO" id="GO:0000981">
    <property type="term" value="F:DNA-binding transcription factor activity, RNA polymerase II-specific"/>
    <property type="evidence" value="ECO:0007669"/>
    <property type="project" value="InterPro"/>
</dbReference>
<dbReference type="InterPro" id="IPR007219">
    <property type="entry name" value="XnlR_reg_dom"/>
</dbReference>
<dbReference type="Proteomes" id="UP000054821">
    <property type="component" value="Unassembled WGS sequence"/>
</dbReference>
<dbReference type="CDD" id="cd00067">
    <property type="entry name" value="GAL4"/>
    <property type="match status" value="1"/>
</dbReference>
<dbReference type="SMART" id="SM00066">
    <property type="entry name" value="GAL4"/>
    <property type="match status" value="1"/>
</dbReference>
<dbReference type="InterPro" id="IPR001138">
    <property type="entry name" value="Zn2Cys6_DnaBD"/>
</dbReference>
<dbReference type="PROSITE" id="PS50048">
    <property type="entry name" value="ZN2_CY6_FUNGAL_2"/>
    <property type="match status" value="1"/>
</dbReference>
<dbReference type="GO" id="GO:0008270">
    <property type="term" value="F:zinc ion binding"/>
    <property type="evidence" value="ECO:0007669"/>
    <property type="project" value="InterPro"/>
</dbReference>
<dbReference type="PROSITE" id="PS00463">
    <property type="entry name" value="ZN2_CY6_FUNGAL_1"/>
    <property type="match status" value="1"/>
</dbReference>
<feature type="region of interest" description="Disordered" evidence="3">
    <location>
        <begin position="75"/>
        <end position="126"/>
    </location>
</feature>
<evidence type="ECO:0000313" key="5">
    <source>
        <dbReference type="EMBL" id="PON27186.1"/>
    </source>
</evidence>
<keyword evidence="1" id="KW-0479">Metal-binding</keyword>
<dbReference type="GO" id="GO:0006351">
    <property type="term" value="P:DNA-templated transcription"/>
    <property type="evidence" value="ECO:0007669"/>
    <property type="project" value="InterPro"/>
</dbReference>
<dbReference type="GO" id="GO:0003677">
    <property type="term" value="F:DNA binding"/>
    <property type="evidence" value="ECO:0007669"/>
    <property type="project" value="InterPro"/>
</dbReference>
<dbReference type="PANTHER" id="PTHR47425">
    <property type="entry name" value="FARB-RELATED"/>
    <property type="match status" value="1"/>
</dbReference>
<dbReference type="Pfam" id="PF04082">
    <property type="entry name" value="Fungal_trans"/>
    <property type="match status" value="1"/>
</dbReference>
<evidence type="ECO:0000256" key="1">
    <source>
        <dbReference type="ARBA" id="ARBA00022723"/>
    </source>
</evidence>
<sequence length="751" mass="83876">MGSSNSDGETSSSPPLLRARLRASHACTVCRIRKVRCDVAVTGFPCTNCRLDSANCKVLPRKRKWEQRVKRVFDQEQKEKLSQSRHIDVEKAKPSQPVYPNPPSQANATNDQERDSSSSSSPSVKIDPFLTPAFQQEASDFNTESISTNFTFTDGTIDPSRIGQQGGFGSNPWGTGYDKTTIFGLQPPARLVPYSNYNFVDAGSLYQLSHIDVAYLTEKGCLNLPAETALEEFFNQYFSHIHPIIPLVSEAEFWAADARIPLLLIRAMLFISSPYVSASTLLSLGYSSVQAAHLELYTAAKTLTQFDIHRDNVVSAQVALLLTYYTPAPSDTTNTYWMVNAVHFARCAHADQYHTLNDGNPAKGRLKRLWWTCILRDRVISLSLRRPLVIGCDDFDFSQPGLLLADFSDELGVSTVYDRPTRQIIAHFISAFCEIVNPLSMALAILYPATGPKVITSETDTGRESDACAEIVGLLDVWYQKTRERFEVSTPSIGVHKSVTMFIKMTFIYYFAARASLCYHMMLLSVSNPSHASDTKKNDLQVQAEMDSALKGITGMFMQLARLGLVQYLPNTFVTFTAIPLIWQVLDAKILNTGAPAADNMRDLMVYTNVMNKFRGLHENANNVLKFIKQLITHIQTTESAEINHHELLLADSAFPPELLSSFLPDGKTQDSIITHEPKNKWAKLFAGKPRTYLRIALTIQHSLSSGNFPSEEDFPKALQMVKFAEETMDGGVDVGLYKYLQHMEDFLLSA</sequence>